<evidence type="ECO:0000256" key="6">
    <source>
        <dbReference type="ARBA" id="ARBA00023136"/>
    </source>
</evidence>
<evidence type="ECO:0000313" key="8">
    <source>
        <dbReference type="EMBL" id="KAG2188461.1"/>
    </source>
</evidence>
<protein>
    <recommendedName>
        <fullName evidence="7">Dolichol phosphate-mannose biosynthesis regulatory protein</fullName>
    </recommendedName>
</protein>
<gene>
    <name evidence="8" type="ORF">INT44_001214</name>
</gene>
<dbReference type="GO" id="GO:0030234">
    <property type="term" value="F:enzyme regulator activity"/>
    <property type="evidence" value="ECO:0007669"/>
    <property type="project" value="UniProtKB-UniRule"/>
</dbReference>
<dbReference type="AlphaFoldDB" id="A0A8H7QBS4"/>
<evidence type="ECO:0000256" key="3">
    <source>
        <dbReference type="ARBA" id="ARBA00022692"/>
    </source>
</evidence>
<comment type="function">
    <text evidence="7">Regulatory subunit of the dolichol-phosphate mannose (DPM) synthase complex; essential for the ER localization.</text>
</comment>
<evidence type="ECO:0000256" key="7">
    <source>
        <dbReference type="RuleBase" id="RU365084"/>
    </source>
</evidence>
<dbReference type="EMBL" id="JAEPRA010000002">
    <property type="protein sequence ID" value="KAG2188461.1"/>
    <property type="molecule type" value="Genomic_DNA"/>
</dbReference>
<comment type="subunit">
    <text evidence="7">Component of the dolichol-phosphate mannose (DPM) synthase complex.</text>
</comment>
<dbReference type="PANTHER" id="PTHR15039">
    <property type="entry name" value="DOLICHOL PHOSPHATE-MANNOSE BIOSYNTHESIS REGULATORY PROTEIN"/>
    <property type="match status" value="1"/>
</dbReference>
<comment type="similarity">
    <text evidence="2 7">Belongs to the DPM2 family.</text>
</comment>
<proteinExistence type="inferred from homology"/>
<keyword evidence="9" id="KW-1185">Reference proteome</keyword>
<keyword evidence="4 7" id="KW-0256">Endoplasmic reticulum</keyword>
<dbReference type="GO" id="GO:0033185">
    <property type="term" value="C:dolichol-phosphate-mannose synthase complex"/>
    <property type="evidence" value="ECO:0007669"/>
    <property type="project" value="TreeGrafter"/>
</dbReference>
<dbReference type="GO" id="GO:0180047">
    <property type="term" value="P:dolichol phosphate mannose biosynthetic process"/>
    <property type="evidence" value="ECO:0007669"/>
    <property type="project" value="InterPro"/>
</dbReference>
<comment type="pathway">
    <text evidence="7">Protein modification; protein glycosylation.</text>
</comment>
<feature type="transmembrane region" description="Helical" evidence="7">
    <location>
        <begin position="54"/>
        <end position="75"/>
    </location>
</feature>
<dbReference type="GO" id="GO:0005789">
    <property type="term" value="C:endoplasmic reticulum membrane"/>
    <property type="evidence" value="ECO:0007669"/>
    <property type="project" value="UniProtKB-SubCell"/>
</dbReference>
<name>A0A8H7QBS4_9FUNG</name>
<evidence type="ECO:0000256" key="1">
    <source>
        <dbReference type="ARBA" id="ARBA00004477"/>
    </source>
</evidence>
<evidence type="ECO:0000313" key="9">
    <source>
        <dbReference type="Proteomes" id="UP000612746"/>
    </source>
</evidence>
<dbReference type="InterPro" id="IPR009914">
    <property type="entry name" value="DPM2"/>
</dbReference>
<dbReference type="Pfam" id="PF07297">
    <property type="entry name" value="DPM2"/>
    <property type="match status" value="1"/>
</dbReference>
<sequence length="86" mass="9679">MQANGKDKAVGAAAFSLAVTVFVYYTTWALIMPFVDEDHTLHNYFPPDEYRIRIPLLILVVGLTVIFSFLALVMIKSKSKKTKKAN</sequence>
<reference evidence="8" key="1">
    <citation type="submission" date="2020-12" db="EMBL/GenBank/DDBJ databases">
        <title>Metabolic potential, ecology and presence of endohyphal bacteria is reflected in genomic diversity of Mucoromycotina.</title>
        <authorList>
            <person name="Muszewska A."/>
            <person name="Okrasinska A."/>
            <person name="Steczkiewicz K."/>
            <person name="Drgas O."/>
            <person name="Orlowska M."/>
            <person name="Perlinska-Lenart U."/>
            <person name="Aleksandrzak-Piekarczyk T."/>
            <person name="Szatraj K."/>
            <person name="Zielenkiewicz U."/>
            <person name="Pilsyk S."/>
            <person name="Malc E."/>
            <person name="Mieczkowski P."/>
            <person name="Kruszewska J.S."/>
            <person name="Biernat P."/>
            <person name="Pawlowska J."/>
        </authorList>
    </citation>
    <scope>NUCLEOTIDE SEQUENCE</scope>
    <source>
        <strain evidence="8">WA0000051536</strain>
    </source>
</reference>
<keyword evidence="5 7" id="KW-1133">Transmembrane helix</keyword>
<feature type="transmembrane region" description="Helical" evidence="7">
    <location>
        <begin position="12"/>
        <end position="34"/>
    </location>
</feature>
<dbReference type="PANTHER" id="PTHR15039:SF11">
    <property type="entry name" value="DOLICHOL PHOSPHATE-MANNOSE BIOSYNTHESIS REGULATORY PROTEIN"/>
    <property type="match status" value="1"/>
</dbReference>
<dbReference type="GO" id="GO:0006506">
    <property type="term" value="P:GPI anchor biosynthetic process"/>
    <property type="evidence" value="ECO:0007669"/>
    <property type="project" value="TreeGrafter"/>
</dbReference>
<dbReference type="UniPathway" id="UPA00378"/>
<dbReference type="Proteomes" id="UP000612746">
    <property type="component" value="Unassembled WGS sequence"/>
</dbReference>
<dbReference type="OrthoDB" id="311279at2759"/>
<evidence type="ECO:0000256" key="4">
    <source>
        <dbReference type="ARBA" id="ARBA00022824"/>
    </source>
</evidence>
<evidence type="ECO:0000256" key="2">
    <source>
        <dbReference type="ARBA" id="ARBA00005478"/>
    </source>
</evidence>
<keyword evidence="6 7" id="KW-0472">Membrane</keyword>
<comment type="caution">
    <text evidence="8">The sequence shown here is derived from an EMBL/GenBank/DDBJ whole genome shotgun (WGS) entry which is preliminary data.</text>
</comment>
<organism evidence="8 9">
    <name type="scientific">Umbelopsis vinacea</name>
    <dbReference type="NCBI Taxonomy" id="44442"/>
    <lineage>
        <taxon>Eukaryota</taxon>
        <taxon>Fungi</taxon>
        <taxon>Fungi incertae sedis</taxon>
        <taxon>Mucoromycota</taxon>
        <taxon>Mucoromycotina</taxon>
        <taxon>Umbelopsidomycetes</taxon>
        <taxon>Umbelopsidales</taxon>
        <taxon>Umbelopsidaceae</taxon>
        <taxon>Umbelopsis</taxon>
    </lineage>
</organism>
<accession>A0A8H7QBS4</accession>
<comment type="subcellular location">
    <subcellularLocation>
        <location evidence="1 7">Endoplasmic reticulum membrane</location>
        <topology evidence="1 7">Multi-pass membrane protein</topology>
    </subcellularLocation>
</comment>
<evidence type="ECO:0000256" key="5">
    <source>
        <dbReference type="ARBA" id="ARBA00022989"/>
    </source>
</evidence>
<keyword evidence="3 7" id="KW-0812">Transmembrane</keyword>